<keyword evidence="3" id="KW-1185">Reference proteome</keyword>
<feature type="compositionally biased region" description="Low complexity" evidence="1">
    <location>
        <begin position="40"/>
        <end position="61"/>
    </location>
</feature>
<dbReference type="AlphaFoldDB" id="A0A811JR18"/>
<organism evidence="2 3">
    <name type="scientific">Bursaphelenchus okinawaensis</name>
    <dbReference type="NCBI Taxonomy" id="465554"/>
    <lineage>
        <taxon>Eukaryota</taxon>
        <taxon>Metazoa</taxon>
        <taxon>Ecdysozoa</taxon>
        <taxon>Nematoda</taxon>
        <taxon>Chromadorea</taxon>
        <taxon>Rhabditida</taxon>
        <taxon>Tylenchina</taxon>
        <taxon>Tylenchomorpha</taxon>
        <taxon>Aphelenchoidea</taxon>
        <taxon>Aphelenchoididae</taxon>
        <taxon>Bursaphelenchus</taxon>
    </lineage>
</organism>
<comment type="caution">
    <text evidence="2">The sequence shown here is derived from an EMBL/GenBank/DDBJ whole genome shotgun (WGS) entry which is preliminary data.</text>
</comment>
<protein>
    <submittedName>
        <fullName evidence="2">Uncharacterized protein</fullName>
    </submittedName>
</protein>
<dbReference type="Proteomes" id="UP000614601">
    <property type="component" value="Unassembled WGS sequence"/>
</dbReference>
<evidence type="ECO:0000313" key="3">
    <source>
        <dbReference type="Proteomes" id="UP000614601"/>
    </source>
</evidence>
<accession>A0A811JR18</accession>
<dbReference type="OrthoDB" id="5901689at2759"/>
<dbReference type="EMBL" id="CAJFCW020000001">
    <property type="protein sequence ID" value="CAG9078724.1"/>
    <property type="molecule type" value="Genomic_DNA"/>
</dbReference>
<gene>
    <name evidence="2" type="ORF">BOKJ2_LOCUS381</name>
</gene>
<reference evidence="2" key="1">
    <citation type="submission" date="2020-09" db="EMBL/GenBank/DDBJ databases">
        <authorList>
            <person name="Kikuchi T."/>
        </authorList>
    </citation>
    <scope>NUCLEOTIDE SEQUENCE</scope>
    <source>
        <strain evidence="2">SH1</strain>
    </source>
</reference>
<name>A0A811JR18_9BILA</name>
<proteinExistence type="predicted"/>
<sequence>MEIPPTPAQGPVPDINSTPPLNSPPIPAHRDVRTNNGTTPVRSPPISQSSSSSRRTTTSDSGAGEFGRSQPDSPATPPAWNVRRGSRSRQHYVRNFIDVNPNLDSIKSNMFKCIKNAEPRKISIFDIPRQDIEDKLDEKCLHLLEQYQREGIIDLADNPILVYISDSAEGKVIEFLDGRHRVEAFRAWFVKTYGTRKIVNAEFDLLSARCIVTVLNKGEKVLCGWLNHGKSETAHQTIRTAQKNVMDLISMKSLLFPDTTPNTTASRTLSGKIRSRLASALTCKLAEHHVYIAFRTDKERPLLLRLARAVETRKICNNEKNADKTTFWRTLIPLLENGHKQCLVELERYLDMSERQSGNAAELLETLRHNRSEMSMFLYKYYRELPTSCSLYRSDRFLLSDCFNLMRYCKTTFRLDELIAKHQKPCHLRMLKAAALFLGVGKEENPLITTLNDLCTRDWGSELLVNHCFYTVIDTHYFANCSTTVMRELIKMEDSIRSVLILAPSNLEDLEDEFWLSLKQFIQGWFYDTAWDVLHSDVQFGSPLRHGRLLHFRKDESFMITARAERSVVMNQISAMYPTNCGGVYFVGNRDCRFVGRHTVPKTENNVIVYRYIEDLRAAHKETSLYTKSQYFDMERVLDDDLNPEDPA</sequence>
<evidence type="ECO:0000256" key="1">
    <source>
        <dbReference type="SAM" id="MobiDB-lite"/>
    </source>
</evidence>
<evidence type="ECO:0000313" key="2">
    <source>
        <dbReference type="EMBL" id="CAD5205697.1"/>
    </source>
</evidence>
<feature type="compositionally biased region" description="Pro residues" evidence="1">
    <location>
        <begin position="1"/>
        <end position="10"/>
    </location>
</feature>
<dbReference type="Proteomes" id="UP000783686">
    <property type="component" value="Unassembled WGS sequence"/>
</dbReference>
<feature type="region of interest" description="Disordered" evidence="1">
    <location>
        <begin position="1"/>
        <end position="85"/>
    </location>
</feature>
<dbReference type="EMBL" id="CAJFDH010000001">
    <property type="protein sequence ID" value="CAD5205697.1"/>
    <property type="molecule type" value="Genomic_DNA"/>
</dbReference>